<evidence type="ECO:0000259" key="3">
    <source>
        <dbReference type="PROSITE" id="PS50994"/>
    </source>
</evidence>
<feature type="region of interest" description="Disordered" evidence="1">
    <location>
        <begin position="795"/>
        <end position="841"/>
    </location>
</feature>
<protein>
    <submittedName>
        <fullName evidence="4">Putative retrotransposon protein</fullName>
    </submittedName>
</protein>
<dbReference type="EMBL" id="GQ252886">
    <property type="protein sequence ID" value="ADB85414.1"/>
    <property type="molecule type" value="Genomic_DNA"/>
</dbReference>
<dbReference type="GO" id="GO:0003676">
    <property type="term" value="F:nucleic acid binding"/>
    <property type="evidence" value="ECO:0007669"/>
    <property type="project" value="InterPro"/>
</dbReference>
<feature type="region of interest" description="Disordered" evidence="1">
    <location>
        <begin position="158"/>
        <end position="229"/>
    </location>
</feature>
<dbReference type="GO" id="GO:0004523">
    <property type="term" value="F:RNA-DNA hybrid ribonuclease activity"/>
    <property type="evidence" value="ECO:0007669"/>
    <property type="project" value="InterPro"/>
</dbReference>
<feature type="compositionally biased region" description="Polar residues" evidence="1">
    <location>
        <begin position="400"/>
        <end position="413"/>
    </location>
</feature>
<proteinExistence type="predicted"/>
<dbReference type="Pfam" id="PF17919">
    <property type="entry name" value="RT_RNaseH_2"/>
    <property type="match status" value="1"/>
</dbReference>
<dbReference type="Gene3D" id="3.30.70.270">
    <property type="match status" value="2"/>
</dbReference>
<dbReference type="InterPro" id="IPR002156">
    <property type="entry name" value="RNaseH_domain"/>
</dbReference>
<feature type="compositionally biased region" description="Polar residues" evidence="1">
    <location>
        <begin position="242"/>
        <end position="254"/>
    </location>
</feature>
<dbReference type="InterPro" id="IPR043128">
    <property type="entry name" value="Rev_trsase/Diguanyl_cyclase"/>
</dbReference>
<dbReference type="InterPro" id="IPR021109">
    <property type="entry name" value="Peptidase_aspartic_dom_sf"/>
</dbReference>
<sequence>MSRGGPKGVLGVPEEVLEILGYLEVILRPYGGGRGSPRNGLRSSRGGHETSGSGLRLSRGGRKTSGCGLGSPRGGRETSGSGLRLSRGWSPYVFMVVTPKANDLTGRKNSRGYTMGTLVGQGFVPRLRPVWNEENWFDLADYADLDLEGCIRAMEENGMSSSSSSSASSHVANVSEVDQMDEDAPPLPVAQSEEPAIPISSECQGTSSSPVFPTDKTGEEISAPPLKNLYTLDEIMAERYSPTASGNSRSQPTPGNGVDEASTGHRPCGDDHTQHTIGSSSDQAEKTLRGAHFRPLSIVETSGRSTEKLSISYDGSSSEDRCWRHEVNAIGDENQDALHGPTFSTTPSRVVRDVPGHQAPASGGNGADRRQSVNSPGIAPPRVTDRTEQIRRSGEGSDLRTPTTSMNPLRPSVTVQNLRRVQDMLNNSDPTLAETPGLQAVRWPNRFRPANLDKFNGTKNPLEFLQIYTTTIRAAGGDENVMANYLPTVLEGSARSWLLNLPVESIYTWEQLCDLLIANFQGTYDRPGKEDDLHRIRQGSDETLRQYIKRFSQVRNSLPEVAESYVIQAFKQYATASEAIEWCEAIDWKDKIPQPGLNKPEKKNKKSLKKKKNRRPDDKEVLAIPDKLMKGKKDYTGRGKTKAPTEGFQKNKKWCPLHQVNRVLVDGGSSLNILFAGALEEMQVPMSKVKPVKYPFHGIVPGSTAKPIGQVSLPVTFGRPDNFRTEKIPFDVVNLESAYSGILGQSALAKFLIATHYGYQSLKMPGPKGVITIRGDQKMAYVCDRKSFELVDELPTREANPSTMQAKHSRPKMTPKPSDQIKEVPLDKGASPDSVKLPHGPQIGRNLEAYVDDLVVKTTNAGNHIPDLQETFNNLRRHNLKLNPEKYVFGVSAGKLLGFLVSARGIEGNPVKIAAIDQMRPPTTKKEVQKLTDCMVALSRFIARLGEKGLPFFKLLRKHGNFEWTKEANDAFEELKKYLTSTPVLVSPRSGETLLIYVAATPQTVSDVLVVERDNIQRPIYYVSEVLHGPKERYPQAIAEFIAEWTNPEPTQGPEYEHHEEWTMYFDGSLMLKGSGAGVVLISPTGEHIKYAIQLNFPATNNVAKYEGLLAGLRAARSLGIRKLLVKGDSQLVTNQVGKEYQCSSTKMSSYLAKVRKLEKHFFGFQIQHIPRKENFLVDQLAQMASTRSYKPIKGTSMLDRSLTVGAVTIKGIFPTKTTTEAAKRFLMKNVITRFCVPSRIITDNGAQFSSSQFQEFCDELGVKVHFASVAHPQSNGAVERANGIIMQGIKHRVFDQLIKRAEAMLLPELKIGSARTDRFNENDQNERRLDDVKFLEERRNQALVRSAVYQQAMRRYHSHKVQPRSLTVGDLVLRKIQNQANRNKLSPKWEGPYTVVEVTRPGSVRLAMSDGQILSNSWNIDQLRKFYV</sequence>
<dbReference type="PANTHER" id="PTHR48475:SF1">
    <property type="entry name" value="RNASE H TYPE-1 DOMAIN-CONTAINING PROTEIN"/>
    <property type="match status" value="1"/>
</dbReference>
<feature type="region of interest" description="Disordered" evidence="1">
    <location>
        <begin position="33"/>
        <end position="83"/>
    </location>
</feature>
<dbReference type="SUPFAM" id="SSF56672">
    <property type="entry name" value="DNA/RNA polymerases"/>
    <property type="match status" value="1"/>
</dbReference>
<dbReference type="GO" id="GO:0015074">
    <property type="term" value="P:DNA integration"/>
    <property type="evidence" value="ECO:0007669"/>
    <property type="project" value="InterPro"/>
</dbReference>
<feature type="compositionally biased region" description="Basic residues" evidence="1">
    <location>
        <begin position="602"/>
        <end position="614"/>
    </location>
</feature>
<name>D3IVS4_PHYED</name>
<dbReference type="PANTHER" id="PTHR48475">
    <property type="entry name" value="RIBONUCLEASE H"/>
    <property type="match status" value="1"/>
</dbReference>
<evidence type="ECO:0000259" key="2">
    <source>
        <dbReference type="PROSITE" id="PS50879"/>
    </source>
</evidence>
<feature type="compositionally biased region" description="Low complexity" evidence="1">
    <location>
        <begin position="160"/>
        <end position="169"/>
    </location>
</feature>
<organism evidence="4">
    <name type="scientific">Phyllostachys edulis</name>
    <name type="common">Tortoise shell bamboo</name>
    <name type="synonym">Bambusa edulis</name>
    <dbReference type="NCBI Taxonomy" id="38705"/>
    <lineage>
        <taxon>Eukaryota</taxon>
        <taxon>Viridiplantae</taxon>
        <taxon>Streptophyta</taxon>
        <taxon>Embryophyta</taxon>
        <taxon>Tracheophyta</taxon>
        <taxon>Spermatophyta</taxon>
        <taxon>Magnoliopsida</taxon>
        <taxon>Liliopsida</taxon>
        <taxon>Poales</taxon>
        <taxon>Poaceae</taxon>
        <taxon>BOP clade</taxon>
        <taxon>Bambusoideae</taxon>
        <taxon>Arundinarodae</taxon>
        <taxon>Arundinarieae</taxon>
        <taxon>Arundinariinae</taxon>
        <taxon>Phyllostachys</taxon>
    </lineage>
</organism>
<dbReference type="CDD" id="cd09279">
    <property type="entry name" value="RNase_HI_like"/>
    <property type="match status" value="1"/>
</dbReference>
<dbReference type="InterPro" id="IPR041577">
    <property type="entry name" value="RT_RNaseH_2"/>
</dbReference>
<feature type="region of interest" description="Disordered" evidence="1">
    <location>
        <begin position="241"/>
        <end position="285"/>
    </location>
</feature>
<dbReference type="CDD" id="cd00303">
    <property type="entry name" value="retropepsin_like"/>
    <property type="match status" value="1"/>
</dbReference>
<dbReference type="InterPro" id="IPR012337">
    <property type="entry name" value="RNaseH-like_sf"/>
</dbReference>
<feature type="domain" description="RNase H type-1" evidence="2">
    <location>
        <begin position="1058"/>
        <end position="1187"/>
    </location>
</feature>
<feature type="region of interest" description="Disordered" evidence="1">
    <location>
        <begin position="332"/>
        <end position="413"/>
    </location>
</feature>
<dbReference type="InterPro" id="IPR043502">
    <property type="entry name" value="DNA/RNA_pol_sf"/>
</dbReference>
<feature type="compositionally biased region" description="Basic and acidic residues" evidence="1">
    <location>
        <begin position="383"/>
        <end position="398"/>
    </location>
</feature>
<dbReference type="Pfam" id="PF13456">
    <property type="entry name" value="RVT_3"/>
    <property type="match status" value="1"/>
</dbReference>
<feature type="domain" description="Integrase catalytic" evidence="3">
    <location>
        <begin position="1167"/>
        <end position="1290"/>
    </location>
</feature>
<reference evidence="4" key="1">
    <citation type="journal article" date="2010" name="J. Integr. Plant Biol.">
        <title>Insights into the bamboo genome: syntenic relationships to rice and sorghum.</title>
        <authorList>
            <person name="Gui Y.J."/>
            <person name="Zhou Y."/>
            <person name="Wang Y."/>
            <person name="Wang S."/>
            <person name="Wang S.Y."/>
            <person name="Hu Y."/>
            <person name="Bo S.P."/>
            <person name="Chen H."/>
            <person name="Zhou C.P."/>
            <person name="Ma N.X."/>
            <person name="Zhang T.Z."/>
            <person name="Fan L.J."/>
        </authorList>
    </citation>
    <scope>NUCLEOTIDE SEQUENCE</scope>
    <source>
        <tissue evidence="4">Shoot</tissue>
    </source>
</reference>
<dbReference type="Pfam" id="PF03732">
    <property type="entry name" value="Retrotrans_gag"/>
    <property type="match status" value="1"/>
</dbReference>
<dbReference type="SUPFAM" id="SSF53098">
    <property type="entry name" value="Ribonuclease H-like"/>
    <property type="match status" value="2"/>
</dbReference>
<feature type="region of interest" description="Disordered" evidence="1">
    <location>
        <begin position="593"/>
        <end position="620"/>
    </location>
</feature>
<dbReference type="Gene3D" id="3.30.420.10">
    <property type="entry name" value="Ribonuclease H-like superfamily/Ribonuclease H"/>
    <property type="match status" value="2"/>
</dbReference>
<evidence type="ECO:0000256" key="1">
    <source>
        <dbReference type="SAM" id="MobiDB-lite"/>
    </source>
</evidence>
<dbReference type="PROSITE" id="PS50879">
    <property type="entry name" value="RNASE_H_1"/>
    <property type="match status" value="1"/>
</dbReference>
<dbReference type="InterPro" id="IPR001584">
    <property type="entry name" value="Integrase_cat-core"/>
</dbReference>
<dbReference type="InterPro" id="IPR005162">
    <property type="entry name" value="Retrotrans_gag_dom"/>
</dbReference>
<dbReference type="PROSITE" id="PS50994">
    <property type="entry name" value="INTEGRASE"/>
    <property type="match status" value="1"/>
</dbReference>
<dbReference type="InterPro" id="IPR036397">
    <property type="entry name" value="RNaseH_sf"/>
</dbReference>
<evidence type="ECO:0000313" key="4">
    <source>
        <dbReference type="EMBL" id="ADB85414.1"/>
    </source>
</evidence>
<accession>D3IVS4</accession>
<dbReference type="Gene3D" id="2.40.70.10">
    <property type="entry name" value="Acid Proteases"/>
    <property type="match status" value="1"/>
</dbReference>
<feature type="compositionally biased region" description="Polar residues" evidence="1">
    <location>
        <begin position="201"/>
        <end position="211"/>
    </location>
</feature>